<organism evidence="2">
    <name type="scientific">Micromonas pusilla (strain CCMP1545)</name>
    <name type="common">Picoplanktonic green alga</name>
    <dbReference type="NCBI Taxonomy" id="564608"/>
    <lineage>
        <taxon>Eukaryota</taxon>
        <taxon>Viridiplantae</taxon>
        <taxon>Chlorophyta</taxon>
        <taxon>Mamiellophyceae</taxon>
        <taxon>Mamiellales</taxon>
        <taxon>Mamiellaceae</taxon>
        <taxon>Micromonas</taxon>
    </lineage>
</organism>
<dbReference type="Proteomes" id="UP000001876">
    <property type="component" value="Unassembled WGS sequence"/>
</dbReference>
<dbReference type="AlphaFoldDB" id="C1MSS5"/>
<reference evidence="1 2" key="1">
    <citation type="journal article" date="2009" name="Science">
        <title>Green evolution and dynamic adaptations revealed by genomes of the marine picoeukaryotes Micromonas.</title>
        <authorList>
            <person name="Worden A.Z."/>
            <person name="Lee J.H."/>
            <person name="Mock T."/>
            <person name="Rouze P."/>
            <person name="Simmons M.P."/>
            <person name="Aerts A.L."/>
            <person name="Allen A.E."/>
            <person name="Cuvelier M.L."/>
            <person name="Derelle E."/>
            <person name="Everett M.V."/>
            <person name="Foulon E."/>
            <person name="Grimwood J."/>
            <person name="Gundlach H."/>
            <person name="Henrissat B."/>
            <person name="Napoli C."/>
            <person name="McDonald S.M."/>
            <person name="Parker M.S."/>
            <person name="Rombauts S."/>
            <person name="Salamov A."/>
            <person name="Von Dassow P."/>
            <person name="Badger J.H."/>
            <person name="Coutinho P.M."/>
            <person name="Demir E."/>
            <person name="Dubchak I."/>
            <person name="Gentemann C."/>
            <person name="Eikrem W."/>
            <person name="Gready J.E."/>
            <person name="John U."/>
            <person name="Lanier W."/>
            <person name="Lindquist E.A."/>
            <person name="Lucas S."/>
            <person name="Mayer K.F."/>
            <person name="Moreau H."/>
            <person name="Not F."/>
            <person name="Otillar R."/>
            <person name="Panaud O."/>
            <person name="Pangilinan J."/>
            <person name="Paulsen I."/>
            <person name="Piegu B."/>
            <person name="Poliakov A."/>
            <person name="Robbens S."/>
            <person name="Schmutz J."/>
            <person name="Toulza E."/>
            <person name="Wyss T."/>
            <person name="Zelensky A."/>
            <person name="Zhou K."/>
            <person name="Armbrust E.V."/>
            <person name="Bhattacharya D."/>
            <person name="Goodenough U.W."/>
            <person name="Van de Peer Y."/>
            <person name="Grigoriev I.V."/>
        </authorList>
    </citation>
    <scope>NUCLEOTIDE SEQUENCE [LARGE SCALE GENOMIC DNA]</scope>
    <source>
        <strain evidence="1 2">CCMP1545</strain>
    </source>
</reference>
<protein>
    <submittedName>
        <fullName evidence="1">Predicted protein</fullName>
    </submittedName>
</protein>
<sequence>MAELQSAWGAACVDAAGEATVYGDDASTEAGGPCLTAIVFLTRATECFGRAAELVGDAKGKASSEYAAATRRARASRRALADAMKLN</sequence>
<dbReference type="EMBL" id="GG663739">
    <property type="protein sequence ID" value="EEH56831.1"/>
    <property type="molecule type" value="Genomic_DNA"/>
</dbReference>
<name>C1MSS5_MICPC</name>
<accession>C1MSS5</accession>
<gene>
    <name evidence="1" type="ORF">MICPUCDRAFT_57805</name>
</gene>
<keyword evidence="2" id="KW-1185">Reference proteome</keyword>
<dbReference type="KEGG" id="mpp:MICPUCDRAFT_57805"/>
<evidence type="ECO:0000313" key="2">
    <source>
        <dbReference type="Proteomes" id="UP000001876"/>
    </source>
</evidence>
<evidence type="ECO:0000313" key="1">
    <source>
        <dbReference type="EMBL" id="EEH56831.1"/>
    </source>
</evidence>
<dbReference type="RefSeq" id="XP_003058376.1">
    <property type="nucleotide sequence ID" value="XM_003058330.1"/>
</dbReference>
<dbReference type="GeneID" id="9683847"/>
<proteinExistence type="predicted"/>